<dbReference type="EMBL" id="JBEUOH010000012">
    <property type="protein sequence ID" value="KAL0881110.1"/>
    <property type="molecule type" value="Genomic_DNA"/>
</dbReference>
<comment type="caution">
    <text evidence="2">The sequence shown here is derived from an EMBL/GenBank/DDBJ whole genome shotgun (WGS) entry which is preliminary data.</text>
</comment>
<evidence type="ECO:0000256" key="1">
    <source>
        <dbReference type="SAM" id="SignalP"/>
    </source>
</evidence>
<gene>
    <name evidence="2" type="ORF">ABMA27_002232</name>
</gene>
<dbReference type="Proteomes" id="UP001549920">
    <property type="component" value="Unassembled WGS sequence"/>
</dbReference>
<evidence type="ECO:0000313" key="2">
    <source>
        <dbReference type="EMBL" id="KAL0881110.1"/>
    </source>
</evidence>
<accession>A0ABR3HX23</accession>
<feature type="chain" id="PRO_5047247374" evidence="1">
    <location>
        <begin position="18"/>
        <end position="156"/>
    </location>
</feature>
<protein>
    <submittedName>
        <fullName evidence="2">Uncharacterized protein</fullName>
    </submittedName>
</protein>
<reference evidence="2 3" key="1">
    <citation type="submission" date="2024-06" db="EMBL/GenBank/DDBJ databases">
        <title>A chromosome-level genome assembly of beet webworm, Loxostege sticticalis.</title>
        <authorList>
            <person name="Zhang Y."/>
        </authorList>
    </citation>
    <scope>NUCLEOTIDE SEQUENCE [LARGE SCALE GENOMIC DNA]</scope>
    <source>
        <strain evidence="2">AQ026</strain>
        <tissue evidence="2">Whole body</tissue>
    </source>
</reference>
<keyword evidence="3" id="KW-1185">Reference proteome</keyword>
<name>A0ABR3HX23_LOXSC</name>
<evidence type="ECO:0000313" key="3">
    <source>
        <dbReference type="Proteomes" id="UP001549920"/>
    </source>
</evidence>
<organism evidence="2 3">
    <name type="scientific">Loxostege sticticalis</name>
    <name type="common">Beet webworm moth</name>
    <dbReference type="NCBI Taxonomy" id="481309"/>
    <lineage>
        <taxon>Eukaryota</taxon>
        <taxon>Metazoa</taxon>
        <taxon>Ecdysozoa</taxon>
        <taxon>Arthropoda</taxon>
        <taxon>Hexapoda</taxon>
        <taxon>Insecta</taxon>
        <taxon>Pterygota</taxon>
        <taxon>Neoptera</taxon>
        <taxon>Endopterygota</taxon>
        <taxon>Lepidoptera</taxon>
        <taxon>Glossata</taxon>
        <taxon>Ditrysia</taxon>
        <taxon>Pyraloidea</taxon>
        <taxon>Crambidae</taxon>
        <taxon>Pyraustinae</taxon>
        <taxon>Loxostege</taxon>
    </lineage>
</organism>
<proteinExistence type="predicted"/>
<sequence>MFRVSVVLVALIASISAEDQGEKPDDQSSFIRKCCKEMASKPDTELIYNKCYKNKTSSSDIYTCIATIKGILTPDGKLDVAKVNKYIEDEFQTDPELVTVIKEACVEGDVSKYGPPEINEITKFFICASYEQVMACPDWTDDVPCDGGKFQMKRIE</sequence>
<feature type="signal peptide" evidence="1">
    <location>
        <begin position="1"/>
        <end position="17"/>
    </location>
</feature>
<keyword evidence="1" id="KW-0732">Signal</keyword>